<dbReference type="NCBIfam" id="NF008528">
    <property type="entry name" value="PRK11463.1-2"/>
    <property type="match status" value="1"/>
</dbReference>
<reference evidence="3" key="1">
    <citation type="submission" date="2021-03" db="EMBL/GenBank/DDBJ databases">
        <title>Description of Psychrosphaera ytuae sp. nov. isolated from deep sea sediment of South China Sea.</title>
        <authorList>
            <person name="Zhang J."/>
            <person name="Xu X.-D."/>
        </authorList>
    </citation>
    <scope>NUCLEOTIDE SEQUENCE</scope>
    <source>
        <strain evidence="3">MTZ26</strain>
    </source>
</reference>
<feature type="transmembrane region" description="Helical" evidence="2">
    <location>
        <begin position="25"/>
        <end position="45"/>
    </location>
</feature>
<name>A0A975DAA1_9GAMM</name>
<dbReference type="AlphaFoldDB" id="A0A975DAA1"/>
<evidence type="ECO:0000313" key="3">
    <source>
        <dbReference type="EMBL" id="QTH63243.1"/>
    </source>
</evidence>
<proteinExistence type="predicted"/>
<organism evidence="3 4">
    <name type="scientific">Psychrosphaera ytuae</name>
    <dbReference type="NCBI Taxonomy" id="2820710"/>
    <lineage>
        <taxon>Bacteria</taxon>
        <taxon>Pseudomonadati</taxon>
        <taxon>Pseudomonadota</taxon>
        <taxon>Gammaproteobacteria</taxon>
        <taxon>Alteromonadales</taxon>
        <taxon>Pseudoalteromonadaceae</taxon>
        <taxon>Psychrosphaera</taxon>
    </lineage>
</organism>
<dbReference type="GO" id="GO:0016020">
    <property type="term" value="C:membrane"/>
    <property type="evidence" value="ECO:0007669"/>
    <property type="project" value="InterPro"/>
</dbReference>
<feature type="region of interest" description="Disordered" evidence="1">
    <location>
        <begin position="143"/>
        <end position="183"/>
    </location>
</feature>
<dbReference type="PANTHER" id="PTHR35335:SF1">
    <property type="entry name" value="UPF0716 PROTEIN FXSA"/>
    <property type="match status" value="1"/>
</dbReference>
<gene>
    <name evidence="3" type="ORF">J1N51_10900</name>
</gene>
<keyword evidence="2" id="KW-1133">Transmembrane helix</keyword>
<dbReference type="Pfam" id="PF04186">
    <property type="entry name" value="FxsA"/>
    <property type="match status" value="1"/>
</dbReference>
<dbReference type="PANTHER" id="PTHR35335">
    <property type="entry name" value="UPF0716 PROTEIN FXSA"/>
    <property type="match status" value="1"/>
</dbReference>
<evidence type="ECO:0000313" key="4">
    <source>
        <dbReference type="Proteomes" id="UP000682739"/>
    </source>
</evidence>
<sequence length="183" mass="19929">MPLFFFFIIIPLVELMILLEVGSIIGSGWTFLIIIATAIVGTKLVKQQGTTTWSKIQSELNQGSVPAKAMFDGVCILISGVLLITPGFMTDILGMLLLTPPFRASVYKQFGSRIQVRGASHMNGGFGAGFGGGFNSGFGGSYNSHNQGNTYDHEPQPTQKDEEKPKVLEGEFIEAEHKRTDRD</sequence>
<keyword evidence="4" id="KW-1185">Reference proteome</keyword>
<protein>
    <submittedName>
        <fullName evidence="3">FxsA family protein</fullName>
    </submittedName>
</protein>
<keyword evidence="2" id="KW-0812">Transmembrane</keyword>
<feature type="transmembrane region" description="Helical" evidence="2">
    <location>
        <begin position="74"/>
        <end position="98"/>
    </location>
</feature>
<dbReference type="RefSeq" id="WP_208831283.1">
    <property type="nucleotide sequence ID" value="NZ_CP072110.1"/>
</dbReference>
<dbReference type="KEGG" id="psym:J1N51_10900"/>
<dbReference type="EMBL" id="CP072110">
    <property type="protein sequence ID" value="QTH63243.1"/>
    <property type="molecule type" value="Genomic_DNA"/>
</dbReference>
<dbReference type="InterPro" id="IPR007313">
    <property type="entry name" value="FxsA"/>
</dbReference>
<accession>A0A975DAA1</accession>
<evidence type="ECO:0000256" key="1">
    <source>
        <dbReference type="SAM" id="MobiDB-lite"/>
    </source>
</evidence>
<evidence type="ECO:0000256" key="2">
    <source>
        <dbReference type="SAM" id="Phobius"/>
    </source>
</evidence>
<keyword evidence="2" id="KW-0472">Membrane</keyword>
<dbReference type="Proteomes" id="UP000682739">
    <property type="component" value="Chromosome"/>
</dbReference>
<feature type="compositionally biased region" description="Basic and acidic residues" evidence="1">
    <location>
        <begin position="151"/>
        <end position="183"/>
    </location>
</feature>